<comment type="caution">
    <text evidence="7">The sequence shown here is derived from an EMBL/GenBank/DDBJ whole genome shotgun (WGS) entry which is preliminary data.</text>
</comment>
<protein>
    <submittedName>
        <fullName evidence="7">Glycosyl transferase family 2</fullName>
    </submittedName>
</protein>
<dbReference type="InterPro" id="IPR001173">
    <property type="entry name" value="Glyco_trans_2-like"/>
</dbReference>
<dbReference type="OrthoDB" id="9766299at2"/>
<dbReference type="InterPro" id="IPR029070">
    <property type="entry name" value="Chitinase_insertion_sf"/>
</dbReference>
<keyword evidence="4" id="KW-1133">Transmembrane helix</keyword>
<reference evidence="7 8" key="1">
    <citation type="journal article" date="1992" name="Int. J. Syst. Bacteriol.">
        <title>Sphingobacterium antarcticus sp. nov. a Psychrotrophic Bacterium from the Soils of Schirmacher Oasis, Antarctica.</title>
        <authorList>
            <person name="Shivaji S."/>
            <person name="Ray M.K."/>
            <person name="Rao N.S."/>
            <person name="Saiserr L."/>
            <person name="Jagannadham M.V."/>
            <person name="Kumar G.S."/>
            <person name="Reddy G."/>
            <person name="Bhargava P.M."/>
        </authorList>
    </citation>
    <scope>NUCLEOTIDE SEQUENCE [LARGE SCALE GENOMIC DNA]</scope>
    <source>
        <strain evidence="7 8">4BY</strain>
    </source>
</reference>
<organism evidence="7 8">
    <name type="scientific">Pedobacter antarcticus 4BY</name>
    <dbReference type="NCBI Taxonomy" id="1358423"/>
    <lineage>
        <taxon>Bacteria</taxon>
        <taxon>Pseudomonadati</taxon>
        <taxon>Bacteroidota</taxon>
        <taxon>Sphingobacteriia</taxon>
        <taxon>Sphingobacteriales</taxon>
        <taxon>Sphingobacteriaceae</taxon>
        <taxon>Pedobacter</taxon>
    </lineage>
</organism>
<keyword evidence="2" id="KW-0328">Glycosyltransferase</keyword>
<dbReference type="Gene3D" id="3.10.50.10">
    <property type="match status" value="1"/>
</dbReference>
<gene>
    <name evidence="7" type="ORF">N180_14340</name>
</gene>
<dbReference type="Pfam" id="PF00535">
    <property type="entry name" value="Glycos_transf_2"/>
    <property type="match status" value="1"/>
</dbReference>
<name>A0A081PLV0_9SPHI</name>
<dbReference type="Pfam" id="PF01522">
    <property type="entry name" value="Polysacc_deac_1"/>
    <property type="match status" value="1"/>
</dbReference>
<dbReference type="eggNOG" id="COG3858">
    <property type="taxonomic scope" value="Bacteria"/>
</dbReference>
<dbReference type="PROSITE" id="PS51677">
    <property type="entry name" value="NODB"/>
    <property type="match status" value="1"/>
</dbReference>
<feature type="domain" description="GH18" evidence="6">
    <location>
        <begin position="101"/>
        <end position="407"/>
    </location>
</feature>
<dbReference type="RefSeq" id="WP_037437761.1">
    <property type="nucleotide sequence ID" value="NZ_JNFF01000006.1"/>
</dbReference>
<dbReference type="PROSITE" id="PS51910">
    <property type="entry name" value="GH18_2"/>
    <property type="match status" value="1"/>
</dbReference>
<evidence type="ECO:0000259" key="5">
    <source>
        <dbReference type="PROSITE" id="PS51677"/>
    </source>
</evidence>
<dbReference type="AlphaFoldDB" id="A0A081PLV0"/>
<feature type="transmembrane region" description="Helical" evidence="4">
    <location>
        <begin position="993"/>
        <end position="1014"/>
    </location>
</feature>
<dbReference type="Pfam" id="PF00704">
    <property type="entry name" value="Glyco_hydro_18"/>
    <property type="match status" value="1"/>
</dbReference>
<dbReference type="CDD" id="cd06423">
    <property type="entry name" value="CESA_like"/>
    <property type="match status" value="1"/>
</dbReference>
<evidence type="ECO:0000259" key="6">
    <source>
        <dbReference type="PROSITE" id="PS51910"/>
    </source>
</evidence>
<dbReference type="Gene3D" id="3.90.550.10">
    <property type="entry name" value="Spore Coat Polysaccharide Biosynthesis Protein SpsA, Chain A"/>
    <property type="match status" value="1"/>
</dbReference>
<evidence type="ECO:0000313" key="8">
    <source>
        <dbReference type="Proteomes" id="UP000028007"/>
    </source>
</evidence>
<accession>A0A081PLV0</accession>
<feature type="transmembrane region" description="Helical" evidence="4">
    <location>
        <begin position="1053"/>
        <end position="1074"/>
    </location>
</feature>
<dbReference type="CDD" id="cd10962">
    <property type="entry name" value="CE4_GT2-like"/>
    <property type="match status" value="1"/>
</dbReference>
<keyword evidence="4" id="KW-0812">Transmembrane</keyword>
<comment type="similarity">
    <text evidence="1">Belongs to the glycosyltransferase 2 family.</text>
</comment>
<dbReference type="SUPFAM" id="SSF53448">
    <property type="entry name" value="Nucleotide-diphospho-sugar transferases"/>
    <property type="match status" value="1"/>
</dbReference>
<dbReference type="InterPro" id="IPR017853">
    <property type="entry name" value="GH"/>
</dbReference>
<dbReference type="SUPFAM" id="SSF51445">
    <property type="entry name" value="(Trans)glycosidases"/>
    <property type="match status" value="1"/>
</dbReference>
<keyword evidence="4" id="KW-0472">Membrane</keyword>
<dbReference type="PANTHER" id="PTHR43630">
    <property type="entry name" value="POLY-BETA-1,6-N-ACETYL-D-GLUCOSAMINE SYNTHASE"/>
    <property type="match status" value="1"/>
</dbReference>
<evidence type="ECO:0000256" key="1">
    <source>
        <dbReference type="ARBA" id="ARBA00006739"/>
    </source>
</evidence>
<feature type="transmembrane region" description="Helical" evidence="4">
    <location>
        <begin position="711"/>
        <end position="735"/>
    </location>
</feature>
<dbReference type="Proteomes" id="UP000028007">
    <property type="component" value="Unassembled WGS sequence"/>
</dbReference>
<dbReference type="eggNOG" id="COG1215">
    <property type="taxonomic scope" value="Bacteria"/>
</dbReference>
<dbReference type="EMBL" id="JNFF01000006">
    <property type="protein sequence ID" value="KEQ31673.1"/>
    <property type="molecule type" value="Genomic_DNA"/>
</dbReference>
<dbReference type="Gene3D" id="3.20.20.80">
    <property type="entry name" value="Glycosidases"/>
    <property type="match status" value="1"/>
</dbReference>
<proteinExistence type="inferred from homology"/>
<keyword evidence="3 7" id="KW-0808">Transferase</keyword>
<evidence type="ECO:0000256" key="3">
    <source>
        <dbReference type="ARBA" id="ARBA00022679"/>
    </source>
</evidence>
<evidence type="ECO:0000256" key="2">
    <source>
        <dbReference type="ARBA" id="ARBA00022676"/>
    </source>
</evidence>
<sequence length="1133" mass="128888">MQEKQVFQTDKKNRWLTFQWVTRSLIIIFIIASVCVALTLFSSDYPALPVINTTTKLNSKQLEQLKKSTVYKEFSISKRKLLQIQKDQHLHHLRHPNNKARINAGFYVNWDPQSLTDLKDKIKYLDMVVTESFFIKNGADTLVDQVDTDAMKIILKHKKTAIAMVSNFSGNQFDGDAIHKLLQDKYLQNRFIDNLIISLQKYGFKGVNIDFEEIKEASDVPLAEFQRNLYEKLHAKNLLVTQDISPENDDYNLKVLEKYNDYIFVMAYDQHTESSNAGYISHQSWVEEQLDKICERISADKVILALACYGYDWPDQNTGKTITYQQAIATANRYKSKITYNKESSNLNFDYTDESNIHHQVFFTDAATNFNLIRRADDWGLAGVGIWRMGAEDPRLWNFIGKNLSLDSIRKSGVDLKNFTHIGLNDRIDYSGDGEVLDLVSVPKEGKVSINIDTLNYLISDQQYVVLPTKYSIRRYGSADKKIVLTFDDGPDPVYTPQILSILQKEKVPASFFVVGIMAEQNMGLLLREYQLGYEIGNHTFFHPDMSKVGKERVNFELNATRKLIESVTGHSTILFRPPYNADAEPSTSAEILPVAQSREQNYINIGESIDPNDWKPGITADQIYNAVVKQSAMGNVLLLHDAGGNRQATVEALPRIIKYFRSKGYQFVTIGNLIGKTRAELMPAVNADENAFISSGDTVFLKVFSYGTLFLNYIFILAIILAMLRSIFIAIMAIRQRRLSKKETGLLLQNPQLPVSIIIPAFNEEVTVVNTISSLLRSDYPFAEFIFVDDGSTDKTFEIVQRHFGNHERIKLYSKPNGGKASALNYGILKASADFVICIDADTQLKTDAIKELMRYFYEEEIAAVAGSVKVGNKVNLITNWQSIEYITAQNMDRRAFDLLNTITVVPGAIGAFRKKVISEVGGFTTDTLAEDCDLTMRILRAGYTVRNCDAAIAYTEAPETVNMLLKQRLRWSFGVMQSFWKNKDTLLNKKYGYFGLVGMPNILIYQIILPLFSPLADFFMVLSMVTGLFSLSSVHALTWEGVGSLLSLNNGFGQVFFYYCIFILVDLLFAAIALRMEKESYKKLIYIIPQRFYWRQLMYIVLFRSLRKALKGELESWGVLKRTGSVKEQNA</sequence>
<dbReference type="GO" id="GO:0005975">
    <property type="term" value="P:carbohydrate metabolic process"/>
    <property type="evidence" value="ECO:0007669"/>
    <property type="project" value="InterPro"/>
</dbReference>
<dbReference type="Gene3D" id="3.20.20.370">
    <property type="entry name" value="Glycoside hydrolase/deacetylase"/>
    <property type="match status" value="1"/>
</dbReference>
<dbReference type="GO" id="GO:0008061">
    <property type="term" value="F:chitin binding"/>
    <property type="evidence" value="ECO:0007669"/>
    <property type="project" value="InterPro"/>
</dbReference>
<dbReference type="eggNOG" id="COG0726">
    <property type="taxonomic scope" value="Bacteria"/>
</dbReference>
<feature type="transmembrane region" description="Helical" evidence="4">
    <location>
        <begin position="20"/>
        <end position="41"/>
    </location>
</feature>
<dbReference type="InterPro" id="IPR002509">
    <property type="entry name" value="NODB_dom"/>
</dbReference>
<dbReference type="InterPro" id="IPR011330">
    <property type="entry name" value="Glyco_hydro/deAcase_b/a-brl"/>
</dbReference>
<dbReference type="InterPro" id="IPR011583">
    <property type="entry name" value="Chitinase_II/V-like_cat"/>
</dbReference>
<feature type="domain" description="NodB homology" evidence="5">
    <location>
        <begin position="481"/>
        <end position="669"/>
    </location>
</feature>
<dbReference type="GO" id="GO:0016757">
    <property type="term" value="F:glycosyltransferase activity"/>
    <property type="evidence" value="ECO:0007669"/>
    <property type="project" value="UniProtKB-KW"/>
</dbReference>
<dbReference type="SUPFAM" id="SSF88713">
    <property type="entry name" value="Glycoside hydrolase/deacetylase"/>
    <property type="match status" value="1"/>
</dbReference>
<dbReference type="InterPro" id="IPR001223">
    <property type="entry name" value="Glyco_hydro18_cat"/>
</dbReference>
<dbReference type="PANTHER" id="PTHR43630:SF1">
    <property type="entry name" value="POLY-BETA-1,6-N-ACETYL-D-GLUCOSAMINE SYNTHASE"/>
    <property type="match status" value="1"/>
</dbReference>
<dbReference type="GO" id="GO:0016810">
    <property type="term" value="F:hydrolase activity, acting on carbon-nitrogen (but not peptide) bonds"/>
    <property type="evidence" value="ECO:0007669"/>
    <property type="project" value="InterPro"/>
</dbReference>
<keyword evidence="8" id="KW-1185">Reference proteome</keyword>
<evidence type="ECO:0000313" key="7">
    <source>
        <dbReference type="EMBL" id="KEQ31673.1"/>
    </source>
</evidence>
<dbReference type="SMART" id="SM00636">
    <property type="entry name" value="Glyco_18"/>
    <property type="match status" value="1"/>
</dbReference>
<dbReference type="InterPro" id="IPR029044">
    <property type="entry name" value="Nucleotide-diphossugar_trans"/>
</dbReference>
<evidence type="ECO:0000256" key="4">
    <source>
        <dbReference type="SAM" id="Phobius"/>
    </source>
</evidence>